<dbReference type="EC" id="3.5.1.2" evidence="3"/>
<dbReference type="PROSITE" id="PS50297">
    <property type="entry name" value="ANK_REP_REGION"/>
    <property type="match status" value="1"/>
</dbReference>
<comment type="catalytic activity">
    <reaction evidence="7">
        <text>L-glutamine + H2O = L-glutamate + NH4(+)</text>
        <dbReference type="Rhea" id="RHEA:15889"/>
        <dbReference type="ChEBI" id="CHEBI:15377"/>
        <dbReference type="ChEBI" id="CHEBI:28938"/>
        <dbReference type="ChEBI" id="CHEBI:29985"/>
        <dbReference type="ChEBI" id="CHEBI:58359"/>
        <dbReference type="EC" id="3.5.1.2"/>
    </reaction>
</comment>
<protein>
    <recommendedName>
        <fullName evidence="3">glutaminase</fullName>
        <ecNumber evidence="3">3.5.1.2</ecNumber>
    </recommendedName>
    <alternativeName>
        <fullName evidence="8">L-glutamine amidohydrolase</fullName>
    </alternativeName>
</protein>
<dbReference type="SUPFAM" id="SSF48403">
    <property type="entry name" value="Ankyrin repeat"/>
    <property type="match status" value="1"/>
</dbReference>
<dbReference type="InterPro" id="IPR015868">
    <property type="entry name" value="Glutaminase"/>
</dbReference>
<evidence type="ECO:0000256" key="2">
    <source>
        <dbReference type="ARBA" id="ARBA00011881"/>
    </source>
</evidence>
<dbReference type="SUPFAM" id="SSF56601">
    <property type="entry name" value="beta-lactamase/transpeptidase-like"/>
    <property type="match status" value="1"/>
</dbReference>
<dbReference type="FunFam" id="3.40.710.10:FF:000008">
    <property type="entry name" value="Glutaminase, isoform E"/>
    <property type="match status" value="1"/>
</dbReference>
<dbReference type="InterPro" id="IPR012338">
    <property type="entry name" value="Beta-lactam/transpept-like"/>
</dbReference>
<evidence type="ECO:0000256" key="1">
    <source>
        <dbReference type="ARBA" id="ARBA00011076"/>
    </source>
</evidence>
<dbReference type="PROSITE" id="PS50088">
    <property type="entry name" value="ANK_REPEAT"/>
    <property type="match status" value="1"/>
</dbReference>
<dbReference type="Pfam" id="PF04960">
    <property type="entry name" value="Glutaminase"/>
    <property type="match status" value="1"/>
</dbReference>
<name>A0AAN8P9K6_POLSC</name>
<evidence type="ECO:0000256" key="5">
    <source>
        <dbReference type="ARBA" id="ARBA00022801"/>
    </source>
</evidence>
<dbReference type="NCBIfam" id="TIGR03814">
    <property type="entry name" value="Gln_ase"/>
    <property type="match status" value="1"/>
</dbReference>
<dbReference type="SMART" id="SM00248">
    <property type="entry name" value="ANK"/>
    <property type="match status" value="1"/>
</dbReference>
<evidence type="ECO:0000313" key="11">
    <source>
        <dbReference type="EMBL" id="KAK6622768.1"/>
    </source>
</evidence>
<dbReference type="Pfam" id="PF17959">
    <property type="entry name" value="EF-hand_14"/>
    <property type="match status" value="1"/>
</dbReference>
<keyword evidence="6 9" id="KW-0040">ANK repeat</keyword>
<feature type="repeat" description="ANK" evidence="9">
    <location>
        <begin position="516"/>
        <end position="539"/>
    </location>
</feature>
<dbReference type="GO" id="GO:0004359">
    <property type="term" value="F:glutaminase activity"/>
    <property type="evidence" value="ECO:0007669"/>
    <property type="project" value="UniProtKB-EC"/>
</dbReference>
<dbReference type="Gene3D" id="1.10.238.210">
    <property type="match status" value="1"/>
</dbReference>
<dbReference type="Proteomes" id="UP001372834">
    <property type="component" value="Unassembled WGS sequence"/>
</dbReference>
<gene>
    <name evidence="11" type="ORF">RUM43_008611</name>
</gene>
<evidence type="ECO:0000313" key="12">
    <source>
        <dbReference type="Proteomes" id="UP001372834"/>
    </source>
</evidence>
<dbReference type="Gene3D" id="3.40.710.10">
    <property type="entry name" value="DD-peptidase/beta-lactamase superfamily"/>
    <property type="match status" value="1"/>
</dbReference>
<evidence type="ECO:0000256" key="8">
    <source>
        <dbReference type="ARBA" id="ARBA00077251"/>
    </source>
</evidence>
<sequence length="597" mass="66885">MNSRENLIVLLKCALASCKPMQKIKILHQGKGSLNLYERRAEFSNSIKSNRSRDANKSPEDVLFDMFKNKETQQLSVGKFLAALRATGIGKKDPRLSEFMEGLRAIQKKLQYEGSSPESLKLDRENFRKAVSPNIILISKAFRQQFVIPDFQEFCKSIEDFFWKIKPCSTGKVASYIPQLVRMSPESWGISVCTIDGQRYSVGDVSTPFTIQSCSKPLTYAIALENLGEEVVHKYVGQEPSGRNFNELVLDSNMQPHNPMINAGAILVCALLKTLVKPEMTLAEKFDFTMNYFKRLAGNEYLGFNNAVFLSEREAADRNYALGFLMREHKCFPPNTNFKECMDYYFQCCSMEANCESMSVMAATLANGGICPITDEKVLKSDSVRNVLSLMHSCGMYDYSGKFAFKVGIPAKSGVSGAMLVVIPNVMGICTFSPPLDQFGNSCRGLLFCEELVGRFNFHHYDSLKHAANKKDPRRHKYEVRGLNVINLLFAAASGDVPALRRHRLSGMDMTLSDYDGRTALHLAAAEGHLKSVQFLIDHCSVPINPEDRWGKRPIDEAETFGHSQIVDYLREVASKMEADKVKEENVDSSADVAPKA</sequence>
<dbReference type="GO" id="GO:0006543">
    <property type="term" value="P:L-glutamine catabolic process"/>
    <property type="evidence" value="ECO:0007669"/>
    <property type="project" value="TreeGrafter"/>
</dbReference>
<dbReference type="InterPro" id="IPR041541">
    <property type="entry name" value="Glutaminase_EF-hand"/>
</dbReference>
<evidence type="ECO:0000256" key="4">
    <source>
        <dbReference type="ARBA" id="ARBA00022737"/>
    </source>
</evidence>
<comment type="caution">
    <text evidence="11">The sequence shown here is derived from an EMBL/GenBank/DDBJ whole genome shotgun (WGS) entry which is preliminary data.</text>
</comment>
<comment type="similarity">
    <text evidence="1">Belongs to the glutaminase family.</text>
</comment>
<feature type="domain" description="Glutaminase EF-hand" evidence="10">
    <location>
        <begin position="60"/>
        <end position="149"/>
    </location>
</feature>
<evidence type="ECO:0000259" key="10">
    <source>
        <dbReference type="Pfam" id="PF17959"/>
    </source>
</evidence>
<evidence type="ECO:0000256" key="9">
    <source>
        <dbReference type="PROSITE-ProRule" id="PRU00023"/>
    </source>
</evidence>
<dbReference type="PANTHER" id="PTHR12544:SF29">
    <property type="entry name" value="GLUTAMINASE"/>
    <property type="match status" value="1"/>
</dbReference>
<dbReference type="Gene3D" id="1.25.40.20">
    <property type="entry name" value="Ankyrin repeat-containing domain"/>
    <property type="match status" value="1"/>
</dbReference>
<dbReference type="PANTHER" id="PTHR12544">
    <property type="entry name" value="GLUTAMINASE"/>
    <property type="match status" value="1"/>
</dbReference>
<dbReference type="Pfam" id="PF12796">
    <property type="entry name" value="Ank_2"/>
    <property type="match status" value="1"/>
</dbReference>
<dbReference type="InterPro" id="IPR036770">
    <property type="entry name" value="Ankyrin_rpt-contain_sf"/>
</dbReference>
<reference evidence="11 12" key="1">
    <citation type="submission" date="2023-10" db="EMBL/GenBank/DDBJ databases">
        <title>Genomes of two closely related lineages of the louse Polyplax serrata with different host specificities.</title>
        <authorList>
            <person name="Martinu J."/>
            <person name="Tarabai H."/>
            <person name="Stefka J."/>
            <person name="Hypsa V."/>
        </authorList>
    </citation>
    <scope>NUCLEOTIDE SEQUENCE [LARGE SCALE GENOMIC DNA]</scope>
    <source>
        <strain evidence="11">HR10_N</strain>
    </source>
</reference>
<organism evidence="11 12">
    <name type="scientific">Polyplax serrata</name>
    <name type="common">Common mouse louse</name>
    <dbReference type="NCBI Taxonomy" id="468196"/>
    <lineage>
        <taxon>Eukaryota</taxon>
        <taxon>Metazoa</taxon>
        <taxon>Ecdysozoa</taxon>
        <taxon>Arthropoda</taxon>
        <taxon>Hexapoda</taxon>
        <taxon>Insecta</taxon>
        <taxon>Pterygota</taxon>
        <taxon>Neoptera</taxon>
        <taxon>Paraneoptera</taxon>
        <taxon>Psocodea</taxon>
        <taxon>Troctomorpha</taxon>
        <taxon>Phthiraptera</taxon>
        <taxon>Anoplura</taxon>
        <taxon>Polyplacidae</taxon>
        <taxon>Polyplax</taxon>
    </lineage>
</organism>
<keyword evidence="5" id="KW-0378">Hydrolase</keyword>
<dbReference type="GO" id="GO:0006537">
    <property type="term" value="P:glutamate biosynthetic process"/>
    <property type="evidence" value="ECO:0007669"/>
    <property type="project" value="TreeGrafter"/>
</dbReference>
<keyword evidence="4" id="KW-0677">Repeat</keyword>
<accession>A0AAN8P9K6</accession>
<evidence type="ECO:0000256" key="6">
    <source>
        <dbReference type="ARBA" id="ARBA00023043"/>
    </source>
</evidence>
<dbReference type="HAMAP" id="MF_00313">
    <property type="entry name" value="Glutaminase"/>
    <property type="match status" value="1"/>
</dbReference>
<dbReference type="InterPro" id="IPR002110">
    <property type="entry name" value="Ankyrin_rpt"/>
</dbReference>
<evidence type="ECO:0000256" key="3">
    <source>
        <dbReference type="ARBA" id="ARBA00012918"/>
    </source>
</evidence>
<dbReference type="FunFam" id="1.25.40.20:FF:000069">
    <property type="entry name" value="Glutaminase, isoform E"/>
    <property type="match status" value="1"/>
</dbReference>
<evidence type="ECO:0000256" key="7">
    <source>
        <dbReference type="ARBA" id="ARBA00049534"/>
    </source>
</evidence>
<dbReference type="EMBL" id="JAWJWE010000038">
    <property type="protein sequence ID" value="KAK6622768.1"/>
    <property type="molecule type" value="Genomic_DNA"/>
</dbReference>
<comment type="subunit">
    <text evidence="2">Homotetramer.</text>
</comment>
<dbReference type="AlphaFoldDB" id="A0AAN8P9K6"/>
<proteinExistence type="inferred from homology"/>